<dbReference type="RefSeq" id="WP_015194624.1">
    <property type="nucleotide sequence ID" value="NC_019748.1"/>
</dbReference>
<organism evidence="3 4">
    <name type="scientific">Stanieria cyanosphaera (strain ATCC 29371 / PCC 7437)</name>
    <dbReference type="NCBI Taxonomy" id="111780"/>
    <lineage>
        <taxon>Bacteria</taxon>
        <taxon>Bacillati</taxon>
        <taxon>Cyanobacteriota</taxon>
        <taxon>Cyanophyceae</taxon>
        <taxon>Pleurocapsales</taxon>
        <taxon>Dermocarpellaceae</taxon>
        <taxon>Stanieria</taxon>
    </lineage>
</organism>
<dbReference type="PRINTS" id="PR01438">
    <property type="entry name" value="UNVRSLSTRESS"/>
</dbReference>
<dbReference type="Gene3D" id="3.40.50.620">
    <property type="entry name" value="HUPs"/>
    <property type="match status" value="1"/>
</dbReference>
<evidence type="ECO:0000259" key="2">
    <source>
        <dbReference type="Pfam" id="PF00582"/>
    </source>
</evidence>
<protein>
    <submittedName>
        <fullName evidence="3">UspA domain-containing protein</fullName>
    </submittedName>
</protein>
<dbReference type="OrthoDB" id="516822at2"/>
<feature type="domain" description="UspA" evidence="2">
    <location>
        <begin position="1"/>
        <end position="152"/>
    </location>
</feature>
<dbReference type="EMBL" id="CP003653">
    <property type="protein sequence ID" value="AFZ36962.1"/>
    <property type="molecule type" value="Genomic_DNA"/>
</dbReference>
<evidence type="ECO:0000313" key="3">
    <source>
        <dbReference type="EMBL" id="AFZ36962.1"/>
    </source>
</evidence>
<dbReference type="PANTHER" id="PTHR46268">
    <property type="entry name" value="STRESS RESPONSE PROTEIN NHAX"/>
    <property type="match status" value="1"/>
</dbReference>
<dbReference type="Proteomes" id="UP000010473">
    <property type="component" value="Chromosome"/>
</dbReference>
<dbReference type="Pfam" id="PF00582">
    <property type="entry name" value="Usp"/>
    <property type="match status" value="1"/>
</dbReference>
<dbReference type="PANTHER" id="PTHR46268:SF8">
    <property type="entry name" value="UNIVERSAL STRESS PROTEIN SLL1388"/>
    <property type="match status" value="1"/>
</dbReference>
<keyword evidence="4" id="KW-1185">Reference proteome</keyword>
<dbReference type="HOGENOM" id="CLU_049301_16_1_3"/>
<dbReference type="SUPFAM" id="SSF52402">
    <property type="entry name" value="Adenine nucleotide alpha hydrolases-like"/>
    <property type="match status" value="1"/>
</dbReference>
<name>K9XZ70_STAC7</name>
<dbReference type="STRING" id="111780.Sta7437_3461"/>
<dbReference type="CDD" id="cd00293">
    <property type="entry name" value="USP-like"/>
    <property type="match status" value="1"/>
</dbReference>
<accession>K9XZ70</accession>
<dbReference type="AlphaFoldDB" id="K9XZ70"/>
<proteinExistence type="inferred from homology"/>
<evidence type="ECO:0000313" key="4">
    <source>
        <dbReference type="Proteomes" id="UP000010473"/>
    </source>
</evidence>
<evidence type="ECO:0000256" key="1">
    <source>
        <dbReference type="ARBA" id="ARBA00008791"/>
    </source>
</evidence>
<reference evidence="4" key="1">
    <citation type="journal article" date="2013" name="Proc. Natl. Acad. Sci. U.S.A.">
        <title>Improving the coverage of the cyanobacterial phylum using diversity-driven genome sequencing.</title>
        <authorList>
            <person name="Shih P.M."/>
            <person name="Wu D."/>
            <person name="Latifi A."/>
            <person name="Axen S.D."/>
            <person name="Fewer D.P."/>
            <person name="Talla E."/>
            <person name="Calteau A."/>
            <person name="Cai F."/>
            <person name="Tandeau de Marsac N."/>
            <person name="Rippka R."/>
            <person name="Herdman M."/>
            <person name="Sivonen K."/>
            <person name="Coursin T."/>
            <person name="Laurent T."/>
            <person name="Goodwin L."/>
            <person name="Nolan M."/>
            <person name="Davenport K.W."/>
            <person name="Han C.S."/>
            <person name="Rubin E.M."/>
            <person name="Eisen J.A."/>
            <person name="Woyke T."/>
            <person name="Gugger M."/>
            <person name="Kerfeld C.A."/>
        </authorList>
    </citation>
    <scope>NUCLEOTIDE SEQUENCE [LARGE SCALE GENOMIC DNA]</scope>
    <source>
        <strain evidence="4">ATCC 29371 / PCC 7437</strain>
    </source>
</reference>
<dbReference type="InterPro" id="IPR006016">
    <property type="entry name" value="UspA"/>
</dbReference>
<comment type="similarity">
    <text evidence="1">Belongs to the universal stress protein A family.</text>
</comment>
<sequence length="154" mass="17481">MFRKILVAIDCSCQGKKLFEQALCVAKVRQAHLMLLQVISAQQNNYQWLLSVARCQSEEDFNFELFLKKQQIYRQEGLDFLRSLTRKATIAGIKTEFSQVMGSPCQIICTLAQIWQADLIMIGSDSYSSLHKIGLSGVSNYVTYYLPCSVLVLV</sequence>
<gene>
    <name evidence="3" type="ordered locus">Sta7437_3461</name>
</gene>
<dbReference type="eggNOG" id="COG0589">
    <property type="taxonomic scope" value="Bacteria"/>
</dbReference>
<dbReference type="KEGG" id="scs:Sta7437_3461"/>
<dbReference type="InterPro" id="IPR014729">
    <property type="entry name" value="Rossmann-like_a/b/a_fold"/>
</dbReference>
<dbReference type="InterPro" id="IPR006015">
    <property type="entry name" value="Universal_stress_UspA"/>
</dbReference>